<dbReference type="InterPro" id="IPR011989">
    <property type="entry name" value="ARM-like"/>
</dbReference>
<evidence type="ECO:0000256" key="1">
    <source>
        <dbReference type="SAM" id="MobiDB-lite"/>
    </source>
</evidence>
<dbReference type="Proteomes" id="UP000019375">
    <property type="component" value="Unassembled WGS sequence"/>
</dbReference>
<dbReference type="GO" id="GO:0003682">
    <property type="term" value="F:chromatin binding"/>
    <property type="evidence" value="ECO:0007669"/>
    <property type="project" value="TreeGrafter"/>
</dbReference>
<dbReference type="SUPFAM" id="SSF48371">
    <property type="entry name" value="ARM repeat"/>
    <property type="match status" value="1"/>
</dbReference>
<feature type="compositionally biased region" description="Acidic residues" evidence="1">
    <location>
        <begin position="1044"/>
        <end position="1058"/>
    </location>
</feature>
<dbReference type="Pfam" id="PF21767">
    <property type="entry name" value="SCC3_C"/>
    <property type="match status" value="1"/>
</dbReference>
<dbReference type="InterPro" id="IPR039662">
    <property type="entry name" value="Cohesin_Scc3/SA"/>
</dbReference>
<feature type="region of interest" description="Disordered" evidence="1">
    <location>
        <begin position="1"/>
        <end position="94"/>
    </location>
</feature>
<dbReference type="GO" id="GO:0007062">
    <property type="term" value="P:sister chromatid cohesion"/>
    <property type="evidence" value="ECO:0007669"/>
    <property type="project" value="UniProtKB-ARBA"/>
</dbReference>
<dbReference type="InterPro" id="IPR016024">
    <property type="entry name" value="ARM-type_fold"/>
</dbReference>
<dbReference type="InterPro" id="IPR048610">
    <property type="entry name" value="SCC3_C"/>
</dbReference>
<gene>
    <name evidence="3" type="ORF">BN860_02256g</name>
</gene>
<feature type="domain" description="SCD" evidence="2">
    <location>
        <begin position="337"/>
        <end position="426"/>
    </location>
</feature>
<evidence type="ECO:0000313" key="3">
    <source>
        <dbReference type="EMBL" id="CDF88098.1"/>
    </source>
</evidence>
<dbReference type="PANTHER" id="PTHR11199:SF0">
    <property type="entry name" value="LD34181P-RELATED"/>
    <property type="match status" value="1"/>
</dbReference>
<feature type="compositionally biased region" description="Basic and acidic residues" evidence="1">
    <location>
        <begin position="1024"/>
        <end position="1043"/>
    </location>
</feature>
<evidence type="ECO:0000313" key="4">
    <source>
        <dbReference type="Proteomes" id="UP000019375"/>
    </source>
</evidence>
<protein>
    <submittedName>
        <fullName evidence="3">BN860_02256g1_1</fullName>
    </submittedName>
</protein>
<dbReference type="OrthoDB" id="498590at2759"/>
<feature type="region of interest" description="Disordered" evidence="1">
    <location>
        <begin position="1024"/>
        <end position="1073"/>
    </location>
</feature>
<feature type="compositionally biased region" description="Acidic residues" evidence="1">
    <location>
        <begin position="36"/>
        <end position="57"/>
    </location>
</feature>
<name>A0A8J2X5S9_ZYGB2</name>
<dbReference type="GO" id="GO:0005634">
    <property type="term" value="C:nucleus"/>
    <property type="evidence" value="ECO:0007669"/>
    <property type="project" value="TreeGrafter"/>
</dbReference>
<accession>A0A8J2X5S9</accession>
<dbReference type="Gene3D" id="1.25.10.10">
    <property type="entry name" value="Leucine-rich Repeat Variant"/>
    <property type="match status" value="1"/>
</dbReference>
<dbReference type="Pfam" id="PF21581">
    <property type="entry name" value="SCD"/>
    <property type="match status" value="1"/>
</dbReference>
<sequence>MSEVRRSSRIRTKSYENASATEGGTKDEQILNGSDGESDSENESESEGDIQDDEDYEEPSKKRRADSNSKVASRQKRAKSAGMSRPSTTSKQEQETYLEAIKDFQPTELFEILSTSEDVSIDELLRNWLESYSTDRDDFLQDFINLLLCCCGAIARLEAHDVHSNESSNETVGELQLLFQKQKIHEFHLLISKNNKKKTKYPHLYANFVEFMSRLMDIANDLQLLYVESDQDESEISTGPLVLDLLTWLSPLSVCKIRSLRYVATLTLYLFQDFLADHVVDLDKNYLSKLSKQLAAENKKKKPNHKTLEKIESSIAEIQGSKMVTQGIIDNIIKLCFVHRFKDVDEVIRCESMIHLSTWIKSYPEYFLKVTFLKYFGWLLSDSSANVRLQVLRILPNLIVQNHRKAVDNSAVRQFFERFKDRILEIALKDVNLEVKLSAVNVLVEVASLGYLEDGEILRISSLIFEDNKVNISSHGRNSRYLGSVAKFISCITEERYQEFARNRDLPKSLFEVESSSAVKVGIFMSILNDSLAEHFREEAHSDAETKIRILFQAAEFLYPYFGSLIDDLCRMLIFEGDFTHPSLQATVEPEENNLTLLLPTDSNNLVLYVTTLHGLSYGGKYAKSQSRFKVTEAILPHLEKLIKHLPIESSNILSSVLGIFNLFSFEDWLHTGCEKDIRKIVEKIIKAFNETSLCSGPEDVKYKSFLEAVEHVRRLAFNELDELWLNHITYLKIHLVKFLEEKIQNSESNQGADDDRMVNALYGSFLNKLTLLGKVYPIEFEDKLLDLFLNGYVRRVPAIAAHCQLESVQQINFKLLSLLSTWQLQKWIDLLEKSSENTVPSQVPISSFKTVKALLDSFYSIFKVLASDLNDNDGTLEDFLLKWSAANSFIDILISLKVFELGVADSERSWKNALREQFPQYIQESANLVFLQVFLYLESLYANESSIQLNRNPEEDANLNDIKYAGFEGNSEKELLLFTIKLKAVMKLGVRLSNDHIATRISLNKEKLGVLYIKVIDDKSFEGSKEDKASGRQQLLKDHSNEELEPIDEQSQEDEPAEISMIGHDSIDDSEI</sequence>
<dbReference type="AlphaFoldDB" id="A0A8J2X5S9"/>
<dbReference type="PROSITE" id="PS51425">
    <property type="entry name" value="SCD"/>
    <property type="match status" value="1"/>
</dbReference>
<proteinExistence type="predicted"/>
<dbReference type="Pfam" id="PF08514">
    <property type="entry name" value="STAG"/>
    <property type="match status" value="1"/>
</dbReference>
<dbReference type="EMBL" id="HG316455">
    <property type="protein sequence ID" value="CDF88098.1"/>
    <property type="molecule type" value="Genomic_DNA"/>
</dbReference>
<dbReference type="InterPro" id="IPR020839">
    <property type="entry name" value="SCD"/>
</dbReference>
<dbReference type="PANTHER" id="PTHR11199">
    <property type="entry name" value="STROMAL ANTIGEN"/>
    <property type="match status" value="1"/>
</dbReference>
<dbReference type="InterPro" id="IPR013721">
    <property type="entry name" value="STAG"/>
</dbReference>
<dbReference type="GO" id="GO:0008278">
    <property type="term" value="C:cohesin complex"/>
    <property type="evidence" value="ECO:0007669"/>
    <property type="project" value="TreeGrafter"/>
</dbReference>
<organism evidence="3 4">
    <name type="scientific">Zygosaccharomyces bailii (strain CLIB 213 / ATCC 58445 / CBS 680 / BCRC 21525 / NBRC 1098 / NCYC 1416 / NRRL Y-2227)</name>
    <dbReference type="NCBI Taxonomy" id="1333698"/>
    <lineage>
        <taxon>Eukaryota</taxon>
        <taxon>Fungi</taxon>
        <taxon>Dikarya</taxon>
        <taxon>Ascomycota</taxon>
        <taxon>Saccharomycotina</taxon>
        <taxon>Saccharomycetes</taxon>
        <taxon>Saccharomycetales</taxon>
        <taxon>Saccharomycetaceae</taxon>
        <taxon>Zygosaccharomyces</taxon>
    </lineage>
</organism>
<reference evidence="4" key="1">
    <citation type="journal article" date="2013" name="Genome Announc.">
        <title>Genome sequence of the food spoilage yeast Zygosaccharomyces bailii CLIB 213(T).</title>
        <authorList>
            <person name="Galeote V."/>
            <person name="Bigey F."/>
            <person name="Devillers H."/>
            <person name="Neuveglise C."/>
            <person name="Dequin S."/>
        </authorList>
    </citation>
    <scope>NUCLEOTIDE SEQUENCE [LARGE SCALE GENOMIC DNA]</scope>
    <source>
        <strain evidence="4">CLIB 213 / ATCC 58445 / CBS 680 / CCRC 21525 / NBRC 1098 / NCYC 1416 / NRRL Y-2227</strain>
    </source>
</reference>
<evidence type="ECO:0000259" key="2">
    <source>
        <dbReference type="PROSITE" id="PS51425"/>
    </source>
</evidence>
<keyword evidence="4" id="KW-1185">Reference proteome</keyword>
<dbReference type="GO" id="GO:0000785">
    <property type="term" value="C:chromatin"/>
    <property type="evidence" value="ECO:0007669"/>
    <property type="project" value="TreeGrafter"/>
</dbReference>